<feature type="compositionally biased region" description="Basic and acidic residues" evidence="1">
    <location>
        <begin position="100"/>
        <end position="134"/>
    </location>
</feature>
<feature type="compositionally biased region" description="Basic and acidic residues" evidence="1">
    <location>
        <begin position="21"/>
        <end position="33"/>
    </location>
</feature>
<keyword evidence="3" id="KW-1185">Reference proteome</keyword>
<reference evidence="2 3" key="1">
    <citation type="journal article" date="2014" name="Genome Biol. Evol.">
        <title>The genome of the myxosporean Thelohanellus kitauei shows adaptations to nutrient acquisition within its fish host.</title>
        <authorList>
            <person name="Yang Y."/>
            <person name="Xiong J."/>
            <person name="Zhou Z."/>
            <person name="Huo F."/>
            <person name="Miao W."/>
            <person name="Ran C."/>
            <person name="Liu Y."/>
            <person name="Zhang J."/>
            <person name="Feng J."/>
            <person name="Wang M."/>
            <person name="Wang M."/>
            <person name="Wang L."/>
            <person name="Yao B."/>
        </authorList>
    </citation>
    <scope>NUCLEOTIDE SEQUENCE [LARGE SCALE GENOMIC DNA]</scope>
    <source>
        <strain evidence="2">Wuqing</strain>
    </source>
</reference>
<feature type="compositionally biased region" description="Polar residues" evidence="1">
    <location>
        <begin position="1"/>
        <end position="17"/>
    </location>
</feature>
<sequence>MKSILSNKSQETESPANITKVEPEPAKEEKAQDSSETPLDTSGTLDNPVRALTRQLKHMSIDQTREPVHTVKSVTLGGIIVCYTEGMGEDVPKEAAAAEDVLKDDPRETFDDKKENDNEGKEKSGKEMDIDILE</sequence>
<gene>
    <name evidence="2" type="ORF">RF11_07355</name>
</gene>
<evidence type="ECO:0000256" key="1">
    <source>
        <dbReference type="SAM" id="MobiDB-lite"/>
    </source>
</evidence>
<organism evidence="2 3">
    <name type="scientific">Thelohanellus kitauei</name>
    <name type="common">Myxosporean</name>
    <dbReference type="NCBI Taxonomy" id="669202"/>
    <lineage>
        <taxon>Eukaryota</taxon>
        <taxon>Metazoa</taxon>
        <taxon>Cnidaria</taxon>
        <taxon>Myxozoa</taxon>
        <taxon>Myxosporea</taxon>
        <taxon>Bivalvulida</taxon>
        <taxon>Platysporina</taxon>
        <taxon>Myxobolidae</taxon>
        <taxon>Thelohanellus</taxon>
    </lineage>
</organism>
<feature type="region of interest" description="Disordered" evidence="1">
    <location>
        <begin position="1"/>
        <end position="53"/>
    </location>
</feature>
<feature type="compositionally biased region" description="Polar residues" evidence="1">
    <location>
        <begin position="34"/>
        <end position="45"/>
    </location>
</feature>
<evidence type="ECO:0000313" key="2">
    <source>
        <dbReference type="EMBL" id="KII60595.1"/>
    </source>
</evidence>
<proteinExistence type="predicted"/>
<accession>A0A0C2M0R6</accession>
<evidence type="ECO:0000313" key="3">
    <source>
        <dbReference type="Proteomes" id="UP000031668"/>
    </source>
</evidence>
<comment type="caution">
    <text evidence="2">The sequence shown here is derived from an EMBL/GenBank/DDBJ whole genome shotgun (WGS) entry which is preliminary data.</text>
</comment>
<dbReference type="AlphaFoldDB" id="A0A0C2M0R6"/>
<name>A0A0C2M0R6_THEKT</name>
<dbReference type="Proteomes" id="UP000031668">
    <property type="component" value="Unassembled WGS sequence"/>
</dbReference>
<feature type="region of interest" description="Disordered" evidence="1">
    <location>
        <begin position="93"/>
        <end position="134"/>
    </location>
</feature>
<protein>
    <submittedName>
        <fullName evidence="2">Uncharacterized protein</fullName>
    </submittedName>
</protein>
<dbReference type="EMBL" id="JWZT01005556">
    <property type="protein sequence ID" value="KII60595.1"/>
    <property type="molecule type" value="Genomic_DNA"/>
</dbReference>